<keyword evidence="14" id="KW-1185">Reference proteome</keyword>
<keyword evidence="6" id="KW-0560">Oxidoreductase</keyword>
<feature type="transmembrane region" description="Helical" evidence="12">
    <location>
        <begin position="290"/>
        <end position="310"/>
    </location>
</feature>
<feature type="transmembrane region" description="Helical" evidence="12">
    <location>
        <begin position="164"/>
        <end position="185"/>
    </location>
</feature>
<evidence type="ECO:0000256" key="12">
    <source>
        <dbReference type="SAM" id="Phobius"/>
    </source>
</evidence>
<evidence type="ECO:0000256" key="6">
    <source>
        <dbReference type="ARBA" id="ARBA00023002"/>
    </source>
</evidence>
<proteinExistence type="inferred from homology"/>
<reference evidence="13 14" key="1">
    <citation type="submission" date="2018-04" db="EMBL/GenBank/DDBJ databases">
        <title>Chitinophaga fuyangensis sp. nov., isolated from soil in a chemical factory.</title>
        <authorList>
            <person name="Chen K."/>
        </authorList>
    </citation>
    <scope>NUCLEOTIDE SEQUENCE [LARGE SCALE GENOMIC DNA]</scope>
    <source>
        <strain evidence="13 14">LY-1</strain>
    </source>
</reference>
<name>A0A2T7BKY4_9BACT</name>
<dbReference type="EMBL" id="QCYK01000001">
    <property type="protein sequence ID" value="PUZ28336.1"/>
    <property type="molecule type" value="Genomic_DNA"/>
</dbReference>
<dbReference type="RefSeq" id="WP_108684975.1">
    <property type="nucleotide sequence ID" value="NZ_QCYK01000001.1"/>
</dbReference>
<dbReference type="PANTHER" id="PTHR23289">
    <property type="entry name" value="CYTOCHROME C OXIDASE ASSEMBLY PROTEIN COX15"/>
    <property type="match status" value="1"/>
</dbReference>
<keyword evidence="7" id="KW-0408">Iron</keyword>
<dbReference type="Proteomes" id="UP000244450">
    <property type="component" value="Unassembled WGS sequence"/>
</dbReference>
<comment type="pathway">
    <text evidence="10">Porphyrin-containing compound metabolism; heme A biosynthesis; heme A from heme O: step 1/1.</text>
</comment>
<evidence type="ECO:0000313" key="13">
    <source>
        <dbReference type="EMBL" id="PUZ28336.1"/>
    </source>
</evidence>
<dbReference type="GO" id="GO:0006784">
    <property type="term" value="P:heme A biosynthetic process"/>
    <property type="evidence" value="ECO:0007669"/>
    <property type="project" value="InterPro"/>
</dbReference>
<sequence length="365" mass="41034">METTYSKHRPVAIWLFVGVGMLIIMVMLGGITRLTGSGLSIAEWKPIMGAIPPMNQAQWEHAFEQYKQIGQFKYLNSDFTLTDFKHIFFWEWFHREWGRLIGVVFLLPFIWFIIKRKIDASMIVPLAILFLLGGLQGAIGWIMVQSGLNENDLYVSHIRLAGHFITAMLLTSYTLWFGLKLIVPVREIQYKPGLRKLNLLLIVVLVVQLIFGAFMSGLHAATAASTWPSINGAAVPPGMLTQGSFLQDISHNLITVQFIHRGLAYLVTLLVVSWWWNARKSDPRSLLHKIHIVPLLLVLLQVLLGVLTVLNARIHIPIALASIHQCVGMLLLLSLVTSLFISRGKDGATYLYVKPPRPEDAIGTL</sequence>
<dbReference type="GO" id="GO:0120547">
    <property type="term" value="F:heme A synthase activity"/>
    <property type="evidence" value="ECO:0007669"/>
    <property type="project" value="UniProtKB-EC"/>
</dbReference>
<evidence type="ECO:0000256" key="3">
    <source>
        <dbReference type="ARBA" id="ARBA00022692"/>
    </source>
</evidence>
<dbReference type="AlphaFoldDB" id="A0A2T7BKY4"/>
<evidence type="ECO:0000313" key="14">
    <source>
        <dbReference type="Proteomes" id="UP000244450"/>
    </source>
</evidence>
<protein>
    <submittedName>
        <fullName evidence="13">Heme A synthase</fullName>
    </submittedName>
</protein>
<evidence type="ECO:0000256" key="4">
    <source>
        <dbReference type="ARBA" id="ARBA00022723"/>
    </source>
</evidence>
<feature type="transmembrane region" description="Helical" evidence="12">
    <location>
        <begin position="258"/>
        <end position="278"/>
    </location>
</feature>
<comment type="subcellular location">
    <subcellularLocation>
        <location evidence="2">Membrane</location>
        <topology evidence="2">Multi-pass membrane protein</topology>
    </subcellularLocation>
</comment>
<comment type="caution">
    <text evidence="13">The sequence shown here is derived from an EMBL/GenBank/DDBJ whole genome shotgun (WGS) entry which is preliminary data.</text>
</comment>
<organism evidence="13 14">
    <name type="scientific">Chitinophaga parva</name>
    <dbReference type="NCBI Taxonomy" id="2169414"/>
    <lineage>
        <taxon>Bacteria</taxon>
        <taxon>Pseudomonadati</taxon>
        <taxon>Bacteroidota</taxon>
        <taxon>Chitinophagia</taxon>
        <taxon>Chitinophagales</taxon>
        <taxon>Chitinophagaceae</taxon>
        <taxon>Chitinophaga</taxon>
    </lineage>
</organism>
<dbReference type="PANTHER" id="PTHR23289:SF2">
    <property type="entry name" value="CYTOCHROME C OXIDASE ASSEMBLY PROTEIN COX15 HOMOLOG"/>
    <property type="match status" value="1"/>
</dbReference>
<keyword evidence="5 12" id="KW-1133">Transmembrane helix</keyword>
<keyword evidence="8" id="KW-0350">Heme biosynthesis</keyword>
<evidence type="ECO:0000256" key="9">
    <source>
        <dbReference type="ARBA" id="ARBA00023136"/>
    </source>
</evidence>
<dbReference type="InterPro" id="IPR023754">
    <property type="entry name" value="HemeA_Synthase_type2"/>
</dbReference>
<evidence type="ECO:0000256" key="8">
    <source>
        <dbReference type="ARBA" id="ARBA00023133"/>
    </source>
</evidence>
<feature type="transmembrane region" description="Helical" evidence="12">
    <location>
        <begin position="316"/>
        <end position="341"/>
    </location>
</feature>
<dbReference type="Pfam" id="PF02628">
    <property type="entry name" value="COX15-CtaA"/>
    <property type="match status" value="1"/>
</dbReference>
<dbReference type="GO" id="GO:0046872">
    <property type="term" value="F:metal ion binding"/>
    <property type="evidence" value="ECO:0007669"/>
    <property type="project" value="UniProtKB-KW"/>
</dbReference>
<dbReference type="InterPro" id="IPR003780">
    <property type="entry name" value="COX15/CtaA_fam"/>
</dbReference>
<evidence type="ECO:0000256" key="1">
    <source>
        <dbReference type="ARBA" id="ARBA00001970"/>
    </source>
</evidence>
<dbReference type="OrthoDB" id="9793156at2"/>
<evidence type="ECO:0000256" key="7">
    <source>
        <dbReference type="ARBA" id="ARBA00023004"/>
    </source>
</evidence>
<feature type="transmembrane region" description="Helical" evidence="12">
    <location>
        <begin position="126"/>
        <end position="144"/>
    </location>
</feature>
<comment type="cofactor">
    <cofactor evidence="1">
        <name>heme b</name>
        <dbReference type="ChEBI" id="CHEBI:60344"/>
    </cofactor>
</comment>
<evidence type="ECO:0000256" key="11">
    <source>
        <dbReference type="ARBA" id="ARBA00048044"/>
    </source>
</evidence>
<feature type="transmembrane region" description="Helical" evidence="12">
    <location>
        <begin position="12"/>
        <end position="31"/>
    </location>
</feature>
<gene>
    <name evidence="13" type="ORF">DCC81_02300</name>
</gene>
<keyword evidence="9 12" id="KW-0472">Membrane</keyword>
<feature type="transmembrane region" description="Helical" evidence="12">
    <location>
        <begin position="97"/>
        <end position="114"/>
    </location>
</feature>
<accession>A0A2T7BKY4</accession>
<comment type="catalytic activity">
    <reaction evidence="11">
        <text>Fe(II)-heme o + 2 A + H2O = Fe(II)-heme a + 2 AH2</text>
        <dbReference type="Rhea" id="RHEA:63388"/>
        <dbReference type="ChEBI" id="CHEBI:13193"/>
        <dbReference type="ChEBI" id="CHEBI:15377"/>
        <dbReference type="ChEBI" id="CHEBI:17499"/>
        <dbReference type="ChEBI" id="CHEBI:60530"/>
        <dbReference type="ChEBI" id="CHEBI:61715"/>
        <dbReference type="EC" id="1.17.99.9"/>
    </reaction>
    <physiologicalReaction direction="left-to-right" evidence="11">
        <dbReference type="Rhea" id="RHEA:63389"/>
    </physiologicalReaction>
</comment>
<evidence type="ECO:0000256" key="10">
    <source>
        <dbReference type="ARBA" id="ARBA00044501"/>
    </source>
</evidence>
<evidence type="ECO:0000256" key="2">
    <source>
        <dbReference type="ARBA" id="ARBA00004141"/>
    </source>
</evidence>
<evidence type="ECO:0000256" key="5">
    <source>
        <dbReference type="ARBA" id="ARBA00022989"/>
    </source>
</evidence>
<keyword evidence="4" id="KW-0479">Metal-binding</keyword>
<keyword evidence="3 12" id="KW-0812">Transmembrane</keyword>
<dbReference type="HAMAP" id="MF_01665">
    <property type="entry name" value="HemeA_synth_type2"/>
    <property type="match status" value="1"/>
</dbReference>
<feature type="transmembrane region" description="Helical" evidence="12">
    <location>
        <begin position="197"/>
        <end position="218"/>
    </location>
</feature>
<dbReference type="GO" id="GO:0016653">
    <property type="term" value="F:oxidoreductase activity, acting on NAD(P)H, heme protein as acceptor"/>
    <property type="evidence" value="ECO:0007669"/>
    <property type="project" value="TreeGrafter"/>
</dbReference>
<dbReference type="GO" id="GO:0016020">
    <property type="term" value="C:membrane"/>
    <property type="evidence" value="ECO:0007669"/>
    <property type="project" value="UniProtKB-SubCell"/>
</dbReference>